<dbReference type="PROSITE" id="PS50157">
    <property type="entry name" value="ZINC_FINGER_C2H2_2"/>
    <property type="match status" value="3"/>
</dbReference>
<dbReference type="FunFam" id="3.30.160.60:FF:000446">
    <property type="entry name" value="Zinc finger protein"/>
    <property type="match status" value="1"/>
</dbReference>
<evidence type="ECO:0000256" key="1">
    <source>
        <dbReference type="ARBA" id="ARBA00022723"/>
    </source>
</evidence>
<protein>
    <recommendedName>
        <fullName evidence="6">C2H2-type domain-containing protein</fullName>
    </recommendedName>
</protein>
<dbReference type="PROSITE" id="PS00028">
    <property type="entry name" value="ZINC_FINGER_C2H2_1"/>
    <property type="match status" value="2"/>
</dbReference>
<dbReference type="Gene3D" id="3.30.160.60">
    <property type="entry name" value="Classic Zinc Finger"/>
    <property type="match status" value="2"/>
</dbReference>
<dbReference type="eggNOG" id="KOG1721">
    <property type="taxonomic scope" value="Eukaryota"/>
</dbReference>
<name>A0A0L0HGK6_SPIPD</name>
<dbReference type="InterPro" id="IPR036236">
    <property type="entry name" value="Znf_C2H2_sf"/>
</dbReference>
<proteinExistence type="predicted"/>
<dbReference type="SMART" id="SM00355">
    <property type="entry name" value="ZnF_C2H2"/>
    <property type="match status" value="3"/>
</dbReference>
<feature type="compositionally biased region" description="Low complexity" evidence="5">
    <location>
        <begin position="235"/>
        <end position="250"/>
    </location>
</feature>
<reference evidence="7 8" key="1">
    <citation type="submission" date="2009-08" db="EMBL/GenBank/DDBJ databases">
        <title>The Genome Sequence of Spizellomyces punctatus strain DAOM BR117.</title>
        <authorList>
            <consortium name="The Broad Institute Genome Sequencing Platform"/>
            <person name="Russ C."/>
            <person name="Cuomo C."/>
            <person name="Shea T."/>
            <person name="Young S.K."/>
            <person name="Zeng Q."/>
            <person name="Koehrsen M."/>
            <person name="Haas B."/>
            <person name="Borodovsky M."/>
            <person name="Guigo R."/>
            <person name="Alvarado L."/>
            <person name="Berlin A."/>
            <person name="Bochicchio J."/>
            <person name="Borenstein D."/>
            <person name="Chapman S."/>
            <person name="Chen Z."/>
            <person name="Engels R."/>
            <person name="Freedman E."/>
            <person name="Gellesch M."/>
            <person name="Goldberg J."/>
            <person name="Griggs A."/>
            <person name="Gujja S."/>
            <person name="Heiman D."/>
            <person name="Hepburn T."/>
            <person name="Howarth C."/>
            <person name="Jen D."/>
            <person name="Larson L."/>
            <person name="Lewis B."/>
            <person name="Mehta T."/>
            <person name="Park D."/>
            <person name="Pearson M."/>
            <person name="Roberts A."/>
            <person name="Saif S."/>
            <person name="Shenoy N."/>
            <person name="Sisk P."/>
            <person name="Stolte C."/>
            <person name="Sykes S."/>
            <person name="Thomson T."/>
            <person name="Walk T."/>
            <person name="White J."/>
            <person name="Yandava C."/>
            <person name="Burger G."/>
            <person name="Gray M.W."/>
            <person name="Holland P.W.H."/>
            <person name="King N."/>
            <person name="Lang F.B.F."/>
            <person name="Roger A.J."/>
            <person name="Ruiz-Trillo I."/>
            <person name="Lander E."/>
            <person name="Nusbaum C."/>
        </authorList>
    </citation>
    <scope>NUCLEOTIDE SEQUENCE [LARGE SCALE GENOMIC DNA]</scope>
    <source>
        <strain evidence="7 8">DAOM BR117</strain>
    </source>
</reference>
<dbReference type="InParanoid" id="A0A0L0HGK6"/>
<keyword evidence="1" id="KW-0479">Metal-binding</keyword>
<dbReference type="GO" id="GO:0008270">
    <property type="term" value="F:zinc ion binding"/>
    <property type="evidence" value="ECO:0007669"/>
    <property type="project" value="UniProtKB-KW"/>
</dbReference>
<feature type="domain" description="C2H2-type" evidence="6">
    <location>
        <begin position="405"/>
        <end position="424"/>
    </location>
</feature>
<feature type="domain" description="C2H2-type" evidence="6">
    <location>
        <begin position="349"/>
        <end position="376"/>
    </location>
</feature>
<dbReference type="InterPro" id="IPR013087">
    <property type="entry name" value="Znf_C2H2_type"/>
</dbReference>
<feature type="region of interest" description="Disordered" evidence="5">
    <location>
        <begin position="289"/>
        <end position="314"/>
    </location>
</feature>
<evidence type="ECO:0000259" key="6">
    <source>
        <dbReference type="PROSITE" id="PS50157"/>
    </source>
</evidence>
<dbReference type="Pfam" id="PF00096">
    <property type="entry name" value="zf-C2H2"/>
    <property type="match status" value="2"/>
</dbReference>
<dbReference type="PANTHER" id="PTHR23235:SF120">
    <property type="entry name" value="KRUPPEL-LIKE FACTOR 15"/>
    <property type="match status" value="1"/>
</dbReference>
<dbReference type="SUPFAM" id="SSF57667">
    <property type="entry name" value="beta-beta-alpha zinc fingers"/>
    <property type="match status" value="2"/>
</dbReference>
<keyword evidence="8" id="KW-1185">Reference proteome</keyword>
<accession>A0A0L0HGK6</accession>
<evidence type="ECO:0000256" key="2">
    <source>
        <dbReference type="ARBA" id="ARBA00022771"/>
    </source>
</evidence>
<evidence type="ECO:0000256" key="5">
    <source>
        <dbReference type="SAM" id="MobiDB-lite"/>
    </source>
</evidence>
<dbReference type="STRING" id="645134.A0A0L0HGK6"/>
<dbReference type="GO" id="GO:0000981">
    <property type="term" value="F:DNA-binding transcription factor activity, RNA polymerase II-specific"/>
    <property type="evidence" value="ECO:0007669"/>
    <property type="project" value="TreeGrafter"/>
</dbReference>
<dbReference type="OrthoDB" id="9947289at2759"/>
<dbReference type="OMA" id="ENSCNAP"/>
<feature type="domain" description="C2H2-type" evidence="6">
    <location>
        <begin position="376"/>
        <end position="404"/>
    </location>
</feature>
<dbReference type="EMBL" id="KQ257456">
    <property type="protein sequence ID" value="KND00233.1"/>
    <property type="molecule type" value="Genomic_DNA"/>
</dbReference>
<gene>
    <name evidence="7" type="ORF">SPPG_04566</name>
</gene>
<dbReference type="RefSeq" id="XP_016608272.1">
    <property type="nucleotide sequence ID" value="XM_016752802.1"/>
</dbReference>
<keyword evidence="2 4" id="KW-0863">Zinc-finger</keyword>
<keyword evidence="3" id="KW-0862">Zinc</keyword>
<dbReference type="PANTHER" id="PTHR23235">
    <property type="entry name" value="KRUEPPEL-LIKE TRANSCRIPTION FACTOR"/>
    <property type="match status" value="1"/>
</dbReference>
<organism evidence="7 8">
    <name type="scientific">Spizellomyces punctatus (strain DAOM BR117)</name>
    <dbReference type="NCBI Taxonomy" id="645134"/>
    <lineage>
        <taxon>Eukaryota</taxon>
        <taxon>Fungi</taxon>
        <taxon>Fungi incertae sedis</taxon>
        <taxon>Chytridiomycota</taxon>
        <taxon>Chytridiomycota incertae sedis</taxon>
        <taxon>Chytridiomycetes</taxon>
        <taxon>Spizellomycetales</taxon>
        <taxon>Spizellomycetaceae</taxon>
        <taxon>Spizellomyces</taxon>
    </lineage>
</organism>
<dbReference type="GO" id="GO:0000978">
    <property type="term" value="F:RNA polymerase II cis-regulatory region sequence-specific DNA binding"/>
    <property type="evidence" value="ECO:0007669"/>
    <property type="project" value="TreeGrafter"/>
</dbReference>
<evidence type="ECO:0000256" key="4">
    <source>
        <dbReference type="PROSITE-ProRule" id="PRU00042"/>
    </source>
</evidence>
<sequence>MLGQLHNTRLDVNLLCDCLDGAQPTPLSKLHRHTHAYDDILAVSPYAHLVSDGHFLDPGHVAMEYGSMPCLPDYALRYQSTGGLHALSPAIAHGGHCNHLDCRQRTPPNSSNVACSFAPESMSSSPFHQLRSFSSPDQENARLAMTFSGSSETQTNVGAFFPTLDPLFSSTVDGSVSDGGYHCLDGAFVSPPSLSPDPSLLPLPFSTFPRVVHVPNDLDSSSGMFSLGESPRDNQSSFPYPSSCSQPSQSGHDENPWLSPVTAGLATAPDEAGISLPLASVSPPITPATVSPSLIRRPNHASRSPKECRSPLQNFPEMVSPVQNLKLGRRRRRVTPSSPQTDVEEVKGFPCPHCPAVFTQRSQLRNHSSAHSGKPWECSYCPQRFSRKYEKVRHERSKHLHIKPYACDICNKRFSRTDALARHMLVEQRAVIKRGGSDEDDEAVFSKEDSDG</sequence>
<dbReference type="VEuPathDB" id="FungiDB:SPPG_04566"/>
<dbReference type="Proteomes" id="UP000053201">
    <property type="component" value="Unassembled WGS sequence"/>
</dbReference>
<evidence type="ECO:0000313" key="7">
    <source>
        <dbReference type="EMBL" id="KND00233.1"/>
    </source>
</evidence>
<dbReference type="AlphaFoldDB" id="A0A0L0HGK6"/>
<evidence type="ECO:0000313" key="8">
    <source>
        <dbReference type="Proteomes" id="UP000053201"/>
    </source>
</evidence>
<feature type="region of interest" description="Disordered" evidence="5">
    <location>
        <begin position="222"/>
        <end position="262"/>
    </location>
</feature>
<dbReference type="GeneID" id="27688008"/>
<evidence type="ECO:0000256" key="3">
    <source>
        <dbReference type="ARBA" id="ARBA00022833"/>
    </source>
</evidence>